<dbReference type="Gene3D" id="3.40.630.30">
    <property type="match status" value="1"/>
</dbReference>
<dbReference type="InterPro" id="IPR016181">
    <property type="entry name" value="Acyl_CoA_acyltransferase"/>
</dbReference>
<sequence length="299" mass="32353">MAVEIREPDLSSYEPLVQLRVDRLPRVRRAQAEWPFVHAEEMAYLDFRAAYDGGALVGWANALRGRWFPPGIAMISVTVARQHERRGVGGALYRTLLASLPPEIETIGAAIDDAETESLDIARTHGFEVTQHGIESELELVDLPEPQPGAGVTLEDVSSLEFPDEDAVEALLRDSQTNPEAAEGFVSTLGSFREISAKAEHGIAALARVDGAPAAIIIGDIEQGVLGIAYTGVGRAYRGRDLAFTLKQYGHVLAAEAGATVCHTMNEESNVGIRRINAKLGYQVVGGAYRLRARRELVG</sequence>
<feature type="domain" description="N-acetyltransferase" evidence="1">
    <location>
        <begin position="3"/>
        <end position="150"/>
    </location>
</feature>
<accession>A0ABZ0ZSB8</accession>
<protein>
    <submittedName>
        <fullName evidence="2">GNAT family N-acetyltransferase</fullName>
    </submittedName>
</protein>
<reference evidence="3" key="1">
    <citation type="submission" date="2023-12" db="EMBL/GenBank/DDBJ databases">
        <title>Novel species in genus Nocardioides.</title>
        <authorList>
            <person name="Zhou H."/>
        </authorList>
    </citation>
    <scope>NUCLEOTIDE SEQUENCE [LARGE SCALE GENOMIC DNA]</scope>
    <source>
        <strain evidence="3">HM61</strain>
    </source>
</reference>
<evidence type="ECO:0000313" key="2">
    <source>
        <dbReference type="EMBL" id="WQQ27102.1"/>
    </source>
</evidence>
<dbReference type="Proteomes" id="UP001327225">
    <property type="component" value="Chromosome"/>
</dbReference>
<dbReference type="SUPFAM" id="SSF55729">
    <property type="entry name" value="Acyl-CoA N-acyltransferases (Nat)"/>
    <property type="match status" value="1"/>
</dbReference>
<evidence type="ECO:0000259" key="1">
    <source>
        <dbReference type="PROSITE" id="PS51186"/>
    </source>
</evidence>
<dbReference type="InterPro" id="IPR000182">
    <property type="entry name" value="GNAT_dom"/>
</dbReference>
<evidence type="ECO:0000313" key="3">
    <source>
        <dbReference type="Proteomes" id="UP001327225"/>
    </source>
</evidence>
<proteinExistence type="predicted"/>
<dbReference type="Pfam" id="PF00583">
    <property type="entry name" value="Acetyltransf_1"/>
    <property type="match status" value="1"/>
</dbReference>
<keyword evidence="3" id="KW-1185">Reference proteome</keyword>
<gene>
    <name evidence="2" type="ORF">SHK19_02475</name>
</gene>
<organism evidence="2 3">
    <name type="scientific">Nocardioides bizhenqiangii</name>
    <dbReference type="NCBI Taxonomy" id="3095076"/>
    <lineage>
        <taxon>Bacteria</taxon>
        <taxon>Bacillati</taxon>
        <taxon>Actinomycetota</taxon>
        <taxon>Actinomycetes</taxon>
        <taxon>Propionibacteriales</taxon>
        <taxon>Nocardioidaceae</taxon>
        <taxon>Nocardioides</taxon>
    </lineage>
</organism>
<dbReference type="EMBL" id="CP141059">
    <property type="protein sequence ID" value="WQQ27102.1"/>
    <property type="molecule type" value="Genomic_DNA"/>
</dbReference>
<name>A0ABZ0ZSB8_9ACTN</name>
<dbReference type="PROSITE" id="PS51186">
    <property type="entry name" value="GNAT"/>
    <property type="match status" value="2"/>
</dbReference>
<dbReference type="RefSeq" id="WP_322937736.1">
    <property type="nucleotide sequence ID" value="NZ_CP141059.1"/>
</dbReference>
<feature type="domain" description="N-acetyltransferase" evidence="1">
    <location>
        <begin position="155"/>
        <end position="299"/>
    </location>
</feature>